<dbReference type="EMBL" id="AOLN01000019">
    <property type="protein sequence ID" value="ELZ90397.1"/>
    <property type="molecule type" value="Genomic_DNA"/>
</dbReference>
<organism evidence="6 7">
    <name type="scientific">Haloferax mucosum ATCC BAA-1512</name>
    <dbReference type="NCBI Taxonomy" id="662479"/>
    <lineage>
        <taxon>Archaea</taxon>
        <taxon>Methanobacteriati</taxon>
        <taxon>Methanobacteriota</taxon>
        <taxon>Stenosarchaea group</taxon>
        <taxon>Halobacteria</taxon>
        <taxon>Halobacteriales</taxon>
        <taxon>Haloferacaceae</taxon>
        <taxon>Haloferax</taxon>
    </lineage>
</organism>
<dbReference type="AlphaFoldDB" id="M0I380"/>
<reference evidence="6 7" key="1">
    <citation type="journal article" date="2014" name="PLoS Genet.">
        <title>Phylogenetically driven sequencing of extremely halophilic archaea reveals strategies for static and dynamic osmo-response.</title>
        <authorList>
            <person name="Becker E.A."/>
            <person name="Seitzer P.M."/>
            <person name="Tritt A."/>
            <person name="Larsen D."/>
            <person name="Krusor M."/>
            <person name="Yao A.I."/>
            <person name="Wu D."/>
            <person name="Madern D."/>
            <person name="Eisen J.A."/>
            <person name="Darling A.E."/>
            <person name="Facciotti M.T."/>
        </authorList>
    </citation>
    <scope>NUCLEOTIDE SEQUENCE [LARGE SCALE GENOMIC DNA]</scope>
    <source>
        <strain evidence="6 7">ATCC BAA-1512</strain>
    </source>
</reference>
<dbReference type="PATRIC" id="fig|662479.7.peg.3452"/>
<protein>
    <recommendedName>
        <fullName evidence="5">Fe/B12 periplasmic-binding domain-containing protein</fullName>
    </recommendedName>
</protein>
<dbReference type="InterPro" id="IPR002491">
    <property type="entry name" value="ABC_transptr_periplasmic_BD"/>
</dbReference>
<keyword evidence="2" id="KW-0813">Transport</keyword>
<dbReference type="RefSeq" id="WP_008321873.1">
    <property type="nucleotide sequence ID" value="NZ_AOLN01000019.1"/>
</dbReference>
<sequence>MDRRRFIAASGTALGTILAGCTGQTETQTETQTEGETTAESESYTVSIEPLGEVSFDQVPETWVANNGSWADMGIALGQEPPKGVWLTSRYHTHYYDDIPGLSVDKSDMVSLSKSGSVSKELLYELDGDVHIIDPNFLMNRFDGWKQADIDEVRENVGPFFGNTIFSTNYPWHDDYRYYPMMEAFEKLAQVFQQQERYEAFEAVHDEFQANLAPVVPGRSERPSVAVTWASGDEPEKFYPYTISSGTSFKHLHDLKVKDALAKTDVKDFHSSRGAIDYETLLEVDPEVLLVRGQEAKSAEEFQNTVVEFMKNHDVASSLSAVENEQVYRAGSLYQGPITNLVLTERLASDLYDADTTLYDRQRVADIVAGDF</sequence>
<dbReference type="InterPro" id="IPR051313">
    <property type="entry name" value="Bact_iron-sidero_bind"/>
</dbReference>
<name>M0I380_9EURY</name>
<dbReference type="Gene3D" id="3.40.50.1980">
    <property type="entry name" value="Nitrogenase molybdenum iron protein domain"/>
    <property type="match status" value="2"/>
</dbReference>
<feature type="compositionally biased region" description="Low complexity" evidence="4">
    <location>
        <begin position="22"/>
        <end position="38"/>
    </location>
</feature>
<evidence type="ECO:0000313" key="7">
    <source>
        <dbReference type="Proteomes" id="UP000011550"/>
    </source>
</evidence>
<keyword evidence="7" id="KW-1185">Reference proteome</keyword>
<dbReference type="SUPFAM" id="SSF53807">
    <property type="entry name" value="Helical backbone' metal receptor"/>
    <property type="match status" value="1"/>
</dbReference>
<evidence type="ECO:0000256" key="4">
    <source>
        <dbReference type="SAM" id="MobiDB-lite"/>
    </source>
</evidence>
<accession>M0I380</accession>
<evidence type="ECO:0000313" key="6">
    <source>
        <dbReference type="EMBL" id="ELZ90397.1"/>
    </source>
</evidence>
<dbReference type="PROSITE" id="PS51257">
    <property type="entry name" value="PROKAR_LIPOPROTEIN"/>
    <property type="match status" value="1"/>
</dbReference>
<dbReference type="Pfam" id="PF01497">
    <property type="entry name" value="Peripla_BP_2"/>
    <property type="match status" value="1"/>
</dbReference>
<dbReference type="Proteomes" id="UP000011550">
    <property type="component" value="Unassembled WGS sequence"/>
</dbReference>
<dbReference type="PANTHER" id="PTHR30532:SF1">
    <property type="entry name" value="IRON(3+)-HYDROXAMATE-BINDING PROTEIN FHUD"/>
    <property type="match status" value="1"/>
</dbReference>
<dbReference type="OrthoDB" id="304381at2157"/>
<proteinExistence type="predicted"/>
<evidence type="ECO:0000256" key="2">
    <source>
        <dbReference type="ARBA" id="ARBA00022448"/>
    </source>
</evidence>
<dbReference type="PANTHER" id="PTHR30532">
    <property type="entry name" value="IRON III DICITRATE-BINDING PERIPLASMIC PROTEIN"/>
    <property type="match status" value="1"/>
</dbReference>
<evidence type="ECO:0000256" key="3">
    <source>
        <dbReference type="ARBA" id="ARBA00022729"/>
    </source>
</evidence>
<feature type="region of interest" description="Disordered" evidence="4">
    <location>
        <begin position="22"/>
        <end position="42"/>
    </location>
</feature>
<keyword evidence="3" id="KW-0732">Signal</keyword>
<comment type="subcellular location">
    <subcellularLocation>
        <location evidence="1">Cell envelope</location>
    </subcellularLocation>
</comment>
<evidence type="ECO:0000259" key="5">
    <source>
        <dbReference type="Pfam" id="PF01497"/>
    </source>
</evidence>
<evidence type="ECO:0000256" key="1">
    <source>
        <dbReference type="ARBA" id="ARBA00004196"/>
    </source>
</evidence>
<gene>
    <name evidence="6" type="ORF">C440_17001</name>
</gene>
<comment type="caution">
    <text evidence="6">The sequence shown here is derived from an EMBL/GenBank/DDBJ whole genome shotgun (WGS) entry which is preliminary data.</text>
</comment>
<feature type="domain" description="Fe/B12 periplasmic-binding" evidence="5">
    <location>
        <begin position="68"/>
        <end position="331"/>
    </location>
</feature>